<feature type="transmembrane region" description="Helical" evidence="1">
    <location>
        <begin position="299"/>
        <end position="319"/>
    </location>
</feature>
<dbReference type="InterPro" id="IPR045340">
    <property type="entry name" value="DUF6533"/>
</dbReference>
<evidence type="ECO:0000313" key="3">
    <source>
        <dbReference type="EMBL" id="EDR02642.1"/>
    </source>
</evidence>
<gene>
    <name evidence="3" type="ORF">LACBIDRAFT_332269</name>
</gene>
<dbReference type="EMBL" id="DS547129">
    <property type="protein sequence ID" value="EDR02642.1"/>
    <property type="molecule type" value="Genomic_DNA"/>
</dbReference>
<evidence type="ECO:0000259" key="2">
    <source>
        <dbReference type="Pfam" id="PF20151"/>
    </source>
</evidence>
<keyword evidence="1" id="KW-1133">Transmembrane helix</keyword>
<evidence type="ECO:0000256" key="1">
    <source>
        <dbReference type="SAM" id="Phobius"/>
    </source>
</evidence>
<feature type="transmembrane region" description="Helical" evidence="1">
    <location>
        <begin position="181"/>
        <end position="202"/>
    </location>
</feature>
<keyword evidence="4" id="KW-1185">Reference proteome</keyword>
<feature type="transmembrane region" description="Helical" evidence="1">
    <location>
        <begin position="208"/>
        <end position="230"/>
    </location>
</feature>
<keyword evidence="1" id="KW-0812">Transmembrane</keyword>
<organism evidence="4">
    <name type="scientific">Laccaria bicolor (strain S238N-H82 / ATCC MYA-4686)</name>
    <name type="common">Bicoloured deceiver</name>
    <name type="synonym">Laccaria laccata var. bicolor</name>
    <dbReference type="NCBI Taxonomy" id="486041"/>
    <lineage>
        <taxon>Eukaryota</taxon>
        <taxon>Fungi</taxon>
        <taxon>Dikarya</taxon>
        <taxon>Basidiomycota</taxon>
        <taxon>Agaricomycotina</taxon>
        <taxon>Agaricomycetes</taxon>
        <taxon>Agaricomycetidae</taxon>
        <taxon>Agaricales</taxon>
        <taxon>Agaricineae</taxon>
        <taxon>Hydnangiaceae</taxon>
        <taxon>Laccaria</taxon>
    </lineage>
</organism>
<dbReference type="KEGG" id="lbc:LACBIDRAFT_332269"/>
<dbReference type="OrthoDB" id="3350812at2759"/>
<dbReference type="HOGENOM" id="CLU_863482_0_0_1"/>
<feature type="domain" description="DUF6533" evidence="2">
    <location>
        <begin position="110"/>
        <end position="152"/>
    </location>
</feature>
<sequence>MTMWQFHITPPTSTNNSHANQPTIIIHATDNGNRSQRAEVLRLRRRSGSQTTSSFVAVDLIDLMEEGCVKNDWYLHIVFVNLLATLRAFIPHSYKAHRTIPSDFLYLGKLSAAAMLVYDYFLTLRMEVDLVWLSAWGPMKVLFIVQRYLPFIDAATFTLVHQSSTTINPSVCNKIEKAQGVLSVTGFILSEIILTLRVWAVWKRSKFLGIALSILLLATAAACYVFTGLFQHGLKLSNRPYPEFPGCFITGTNRLVYVNWLALMVYDSVLLVVMIIPGITAYREQGNEGLHAVVYRDVLSVTNVIVINALPAKYLYILMSFP</sequence>
<protein>
    <submittedName>
        <fullName evidence="3">Predicted protein</fullName>
    </submittedName>
</protein>
<reference evidence="3 4" key="1">
    <citation type="journal article" date="2008" name="Nature">
        <title>The genome of Laccaria bicolor provides insights into mycorrhizal symbiosis.</title>
        <authorList>
            <person name="Martin F."/>
            <person name="Aerts A."/>
            <person name="Ahren D."/>
            <person name="Brun A."/>
            <person name="Danchin E.G.J."/>
            <person name="Duchaussoy F."/>
            <person name="Gibon J."/>
            <person name="Kohler A."/>
            <person name="Lindquist E."/>
            <person name="Pereda V."/>
            <person name="Salamov A."/>
            <person name="Shapiro H.J."/>
            <person name="Wuyts J."/>
            <person name="Blaudez D."/>
            <person name="Buee M."/>
            <person name="Brokstein P."/>
            <person name="Canbaeck B."/>
            <person name="Cohen D."/>
            <person name="Courty P.E."/>
            <person name="Coutinho P.M."/>
            <person name="Delaruelle C."/>
            <person name="Detter J.C."/>
            <person name="Deveau A."/>
            <person name="DiFazio S."/>
            <person name="Duplessis S."/>
            <person name="Fraissinet-Tachet L."/>
            <person name="Lucic E."/>
            <person name="Frey-Klett P."/>
            <person name="Fourrey C."/>
            <person name="Feussner I."/>
            <person name="Gay G."/>
            <person name="Grimwood J."/>
            <person name="Hoegger P.J."/>
            <person name="Jain P."/>
            <person name="Kilaru S."/>
            <person name="Labbe J."/>
            <person name="Lin Y.C."/>
            <person name="Legue V."/>
            <person name="Le Tacon F."/>
            <person name="Marmeisse R."/>
            <person name="Melayah D."/>
            <person name="Montanini B."/>
            <person name="Muratet M."/>
            <person name="Nehls U."/>
            <person name="Niculita-Hirzel H."/>
            <person name="Oudot-Le Secq M.P."/>
            <person name="Peter M."/>
            <person name="Quesneville H."/>
            <person name="Rajashekar B."/>
            <person name="Reich M."/>
            <person name="Rouhier N."/>
            <person name="Schmutz J."/>
            <person name="Yin T."/>
            <person name="Chalot M."/>
            <person name="Henrissat B."/>
            <person name="Kuees U."/>
            <person name="Lucas S."/>
            <person name="Van de Peer Y."/>
            <person name="Podila G.K."/>
            <person name="Polle A."/>
            <person name="Pukkila P.J."/>
            <person name="Richardson P.M."/>
            <person name="Rouze P."/>
            <person name="Sanders I.R."/>
            <person name="Stajich J.E."/>
            <person name="Tunlid A."/>
            <person name="Tuskan G."/>
            <person name="Grigoriev I.V."/>
        </authorList>
    </citation>
    <scope>NUCLEOTIDE SEQUENCE [LARGE SCALE GENOMIC DNA]</scope>
    <source>
        <strain evidence="4">S238N-H82 / ATCC MYA-4686</strain>
    </source>
</reference>
<feature type="transmembrane region" description="Helical" evidence="1">
    <location>
        <begin position="257"/>
        <end position="279"/>
    </location>
</feature>
<dbReference type="Proteomes" id="UP000001194">
    <property type="component" value="Unassembled WGS sequence"/>
</dbReference>
<keyword evidence="1" id="KW-0472">Membrane</keyword>
<dbReference type="Pfam" id="PF20151">
    <property type="entry name" value="DUF6533"/>
    <property type="match status" value="1"/>
</dbReference>
<dbReference type="InParanoid" id="B0DS60"/>
<accession>B0DS60</accession>
<dbReference type="GeneID" id="6082416"/>
<feature type="transmembrane region" description="Helical" evidence="1">
    <location>
        <begin position="73"/>
        <end position="92"/>
    </location>
</feature>
<dbReference type="RefSeq" id="XP_001886686.1">
    <property type="nucleotide sequence ID" value="XM_001886651.1"/>
</dbReference>
<proteinExistence type="predicted"/>
<name>B0DS60_LACBS</name>
<evidence type="ECO:0000313" key="4">
    <source>
        <dbReference type="Proteomes" id="UP000001194"/>
    </source>
</evidence>
<dbReference type="AlphaFoldDB" id="B0DS60"/>